<proteinExistence type="predicted"/>
<dbReference type="EMBL" id="KZ851847">
    <property type="protein sequence ID" value="RDK45828.1"/>
    <property type="molecule type" value="Genomic_DNA"/>
</dbReference>
<dbReference type="Proteomes" id="UP000254937">
    <property type="component" value="Unassembled WGS sequence"/>
</dbReference>
<organism evidence="1 2">
    <name type="scientific">Aspergillus phoenicis ATCC 13157</name>
    <dbReference type="NCBI Taxonomy" id="1353007"/>
    <lineage>
        <taxon>Eukaryota</taxon>
        <taxon>Fungi</taxon>
        <taxon>Dikarya</taxon>
        <taxon>Ascomycota</taxon>
        <taxon>Pezizomycotina</taxon>
        <taxon>Eurotiomycetes</taxon>
        <taxon>Eurotiomycetidae</taxon>
        <taxon>Eurotiales</taxon>
        <taxon>Aspergillaceae</taxon>
        <taxon>Aspergillus</taxon>
    </lineage>
</organism>
<evidence type="ECO:0000313" key="2">
    <source>
        <dbReference type="Proteomes" id="UP000254937"/>
    </source>
</evidence>
<name>A0A370PUF4_ASPPH</name>
<dbReference type="AlphaFoldDB" id="A0A370PUF4"/>
<evidence type="ECO:0000313" key="1">
    <source>
        <dbReference type="EMBL" id="RDK45828.1"/>
    </source>
</evidence>
<reference evidence="1 2" key="1">
    <citation type="submission" date="2018-07" db="EMBL/GenBank/DDBJ databases">
        <title>Section-level genome sequencing of Aspergillus section Nigri to investigate inter- and intra-species variation.</title>
        <authorList>
            <consortium name="DOE Joint Genome Institute"/>
            <person name="Vesth T.C."/>
            <person name="Nybo J.L."/>
            <person name="Theobald S."/>
            <person name="Frisvad J.C."/>
            <person name="Larsen T.O."/>
            <person name="Nielsen K.F."/>
            <person name="Hoof J.B."/>
            <person name="Brandl J."/>
            <person name="Salamov A."/>
            <person name="Riley R."/>
            <person name="Gladden J.M."/>
            <person name="Phatale P."/>
            <person name="Nielsen M.T."/>
            <person name="Lyhne E.K."/>
            <person name="Kogle M.E."/>
            <person name="Strasser K."/>
            <person name="McDonnell E."/>
            <person name="Barry K."/>
            <person name="Clum A."/>
            <person name="Chen C."/>
            <person name="Nolan M."/>
            <person name="Sandor L."/>
            <person name="Kuo A."/>
            <person name="Lipzen A."/>
            <person name="Hainaut M."/>
            <person name="Drula E."/>
            <person name="Tsang A."/>
            <person name="Magnuson J.K."/>
            <person name="Henrissat B."/>
            <person name="Wiebenga A."/>
            <person name="Simmons B.A."/>
            <person name="Makela M.R."/>
            <person name="De vries R.P."/>
            <person name="Grigoriev I.V."/>
            <person name="Mortensen U.H."/>
            <person name="Baker S.E."/>
            <person name="Andersen M.R."/>
        </authorList>
    </citation>
    <scope>NUCLEOTIDE SEQUENCE [LARGE SCALE GENOMIC DNA]</scope>
    <source>
        <strain evidence="1 2">ATCC 13157</strain>
    </source>
</reference>
<keyword evidence="2" id="KW-1185">Reference proteome</keyword>
<sequence>MSPNTPLNHATFRFPLRLHIRLKPPSSLEYVQSQGLLWVCATPSHLQECTPRLTGSFGGNARVQIVVQRLLVDIVD</sequence>
<protein>
    <submittedName>
        <fullName evidence="1">Uncharacterized protein</fullName>
    </submittedName>
</protein>
<accession>A0A370PUF4</accession>
<gene>
    <name evidence="1" type="ORF">M752DRAFT_273953</name>
</gene>